<dbReference type="InterPro" id="IPR014756">
    <property type="entry name" value="Ig_E-set"/>
</dbReference>
<keyword evidence="1 2" id="KW-0732">Signal</keyword>
<dbReference type="Gene3D" id="2.130.10.80">
    <property type="entry name" value="Galactose oxidase/kelch, beta-propeller"/>
    <property type="match status" value="1"/>
</dbReference>
<dbReference type="Pfam" id="PF09118">
    <property type="entry name" value="GO-like_E_set"/>
    <property type="match status" value="1"/>
</dbReference>
<dbReference type="InterPro" id="IPR009880">
    <property type="entry name" value="Glyoxal_oxidase_N"/>
</dbReference>
<feature type="signal peptide" evidence="2">
    <location>
        <begin position="1"/>
        <end position="21"/>
    </location>
</feature>
<feature type="chain" id="PRO_5013322119" evidence="2">
    <location>
        <begin position="22"/>
        <end position="560"/>
    </location>
</feature>
<dbReference type="STRING" id="105231.A0A1Y1I7X2"/>
<gene>
    <name evidence="5" type="ORF">KFL_003010090</name>
</gene>
<reference evidence="5 6" key="1">
    <citation type="journal article" date="2014" name="Nat. Commun.">
        <title>Klebsormidium flaccidum genome reveals primary factors for plant terrestrial adaptation.</title>
        <authorList>
            <person name="Hori K."/>
            <person name="Maruyama F."/>
            <person name="Fujisawa T."/>
            <person name="Togashi T."/>
            <person name="Yamamoto N."/>
            <person name="Seo M."/>
            <person name="Sato S."/>
            <person name="Yamada T."/>
            <person name="Mori H."/>
            <person name="Tajima N."/>
            <person name="Moriyama T."/>
            <person name="Ikeuchi M."/>
            <person name="Watanabe M."/>
            <person name="Wada H."/>
            <person name="Kobayashi K."/>
            <person name="Saito M."/>
            <person name="Masuda T."/>
            <person name="Sasaki-Sekimoto Y."/>
            <person name="Mashiguchi K."/>
            <person name="Awai K."/>
            <person name="Shimojima M."/>
            <person name="Masuda S."/>
            <person name="Iwai M."/>
            <person name="Nobusawa T."/>
            <person name="Narise T."/>
            <person name="Kondo S."/>
            <person name="Saito H."/>
            <person name="Sato R."/>
            <person name="Murakawa M."/>
            <person name="Ihara Y."/>
            <person name="Oshima-Yamada Y."/>
            <person name="Ohtaka K."/>
            <person name="Satoh M."/>
            <person name="Sonobe K."/>
            <person name="Ishii M."/>
            <person name="Ohtani R."/>
            <person name="Kanamori-Sato M."/>
            <person name="Honoki R."/>
            <person name="Miyazaki D."/>
            <person name="Mochizuki H."/>
            <person name="Umetsu J."/>
            <person name="Higashi K."/>
            <person name="Shibata D."/>
            <person name="Kamiya Y."/>
            <person name="Sato N."/>
            <person name="Nakamura Y."/>
            <person name="Tabata S."/>
            <person name="Ida S."/>
            <person name="Kurokawa K."/>
            <person name="Ohta H."/>
        </authorList>
    </citation>
    <scope>NUCLEOTIDE SEQUENCE [LARGE SCALE GENOMIC DNA]</scope>
    <source>
        <strain evidence="5 6">NIES-2285</strain>
    </source>
</reference>
<evidence type="ECO:0000313" key="6">
    <source>
        <dbReference type="Proteomes" id="UP000054558"/>
    </source>
</evidence>
<dbReference type="SUPFAM" id="SSF81296">
    <property type="entry name" value="E set domains"/>
    <property type="match status" value="1"/>
</dbReference>
<dbReference type="Proteomes" id="UP000054558">
    <property type="component" value="Unassembled WGS sequence"/>
</dbReference>
<dbReference type="CDD" id="cd02851">
    <property type="entry name" value="E_set_GO_C"/>
    <property type="match status" value="1"/>
</dbReference>
<dbReference type="OrthoDB" id="2019572at2759"/>
<dbReference type="OMA" id="WVDLPSF"/>
<proteinExistence type="predicted"/>
<evidence type="ECO:0000256" key="2">
    <source>
        <dbReference type="SAM" id="SignalP"/>
    </source>
</evidence>
<feature type="domain" description="Galactose oxidase-like Early set" evidence="4">
    <location>
        <begin position="458"/>
        <end position="556"/>
    </location>
</feature>
<dbReference type="PANTHER" id="PTHR32208">
    <property type="entry name" value="SECRETED PROTEIN-RELATED"/>
    <property type="match status" value="1"/>
</dbReference>
<dbReference type="EMBL" id="DF237250">
    <property type="protein sequence ID" value="GAQ86633.1"/>
    <property type="molecule type" value="Genomic_DNA"/>
</dbReference>
<dbReference type="Pfam" id="PF07250">
    <property type="entry name" value="Glyoxal_oxid_N"/>
    <property type="match status" value="2"/>
</dbReference>
<dbReference type="InterPro" id="IPR015202">
    <property type="entry name" value="GO-like_E_set"/>
</dbReference>
<dbReference type="InterPro" id="IPR013783">
    <property type="entry name" value="Ig-like_fold"/>
</dbReference>
<dbReference type="SUPFAM" id="SSF50965">
    <property type="entry name" value="Galactose oxidase, central domain"/>
    <property type="match status" value="1"/>
</dbReference>
<evidence type="ECO:0000256" key="1">
    <source>
        <dbReference type="ARBA" id="ARBA00022729"/>
    </source>
</evidence>
<evidence type="ECO:0000259" key="4">
    <source>
        <dbReference type="Pfam" id="PF09118"/>
    </source>
</evidence>
<dbReference type="InterPro" id="IPR011043">
    <property type="entry name" value="Gal_Oxase/kelch_b-propeller"/>
</dbReference>
<dbReference type="InterPro" id="IPR037293">
    <property type="entry name" value="Gal_Oxidase_central_sf"/>
</dbReference>
<evidence type="ECO:0000313" key="5">
    <source>
        <dbReference type="EMBL" id="GAQ86633.1"/>
    </source>
</evidence>
<dbReference type="Gene3D" id="2.60.40.10">
    <property type="entry name" value="Immunoglobulins"/>
    <property type="match status" value="1"/>
</dbReference>
<keyword evidence="6" id="KW-1185">Reference proteome</keyword>
<sequence length="560" mass="59754">MAVRLSAWFLVLALMTPFTEGAPNSTGETIHPNLTPGLVSTAGKFAVLNHDIGISPMHGTPVPFTNKVLMIDRTDPGPSKLHLSDGTDAYAGEFDLDKNSIRAVSVPSNTWCSAGAYLPDGTILNNGGGDGSGGFEANSGLRTFTDGGNLVQVSNTKVPRWYPTAHVLPDGRVLMVGGSDKTQNGGGSASYASYEFYPADGQDAHPLELLARPNVVAANLYPFVHLIPDGRMFIFAAKSSVLLDYNTGTTTDLPDLPGNYRNYPLAGASILLPLDYKDSYTARVMVCGGGNGQVGADNQGDPSAPASASCGTIDLSHDNPKWAISSSATVSSDGSAGVLWTLQSFRQKLPNHGSWGTWFTFWTARVSTSTAVWWASRATIPPRRPSIYDPTHDTWQQVESKSDSARLYHAVAYLIPDGRVLIHGSNPRPNYDFGDASLDVTQTSVEAFSPWYIGTKGRPTIAALSKDGALGGTFDLTVAVPSEKTVDPTKIRVALINPGFATHTVSMNQRYVRLALVGADGNALTVRLPTNAAVLPPGPYLCTVLYRGIPSESKWFTMKK</sequence>
<evidence type="ECO:0000259" key="3">
    <source>
        <dbReference type="Pfam" id="PF07250"/>
    </source>
</evidence>
<name>A0A1Y1I7X2_KLENI</name>
<dbReference type="PANTHER" id="PTHR32208:SF21">
    <property type="entry name" value="LOW QUALITY PROTEIN: ALDEHYDE OXIDASE GLOX-LIKE"/>
    <property type="match status" value="1"/>
</dbReference>
<accession>A0A1Y1I7X2</accession>
<protein>
    <submittedName>
        <fullName evidence="5">Galactose oxidase</fullName>
    </submittedName>
</protein>
<feature type="domain" description="Glyoxal oxidase N-terminal" evidence="3">
    <location>
        <begin position="370"/>
        <end position="452"/>
    </location>
</feature>
<organism evidence="5 6">
    <name type="scientific">Klebsormidium nitens</name>
    <name type="common">Green alga</name>
    <name type="synonym">Ulothrix nitens</name>
    <dbReference type="NCBI Taxonomy" id="105231"/>
    <lineage>
        <taxon>Eukaryota</taxon>
        <taxon>Viridiplantae</taxon>
        <taxon>Streptophyta</taxon>
        <taxon>Klebsormidiophyceae</taxon>
        <taxon>Klebsormidiales</taxon>
        <taxon>Klebsormidiaceae</taxon>
        <taxon>Klebsormidium</taxon>
    </lineage>
</organism>
<dbReference type="AlphaFoldDB" id="A0A1Y1I7X2"/>
<feature type="domain" description="Glyoxal oxidase N-terminal" evidence="3">
    <location>
        <begin position="64"/>
        <end position="325"/>
    </location>
</feature>